<evidence type="ECO:0000313" key="5">
    <source>
        <dbReference type="Proteomes" id="UP000663829"/>
    </source>
</evidence>
<dbReference type="EMBL" id="CAJNOQ010047905">
    <property type="protein sequence ID" value="CAF1642576.1"/>
    <property type="molecule type" value="Genomic_DNA"/>
</dbReference>
<dbReference type="Proteomes" id="UP000677228">
    <property type="component" value="Unassembled WGS sequence"/>
</dbReference>
<dbReference type="EMBL" id="CAJNOK010056552">
    <property type="protein sequence ID" value="CAF1623312.1"/>
    <property type="molecule type" value="Genomic_DNA"/>
</dbReference>
<comment type="caution">
    <text evidence="2">The sequence shown here is derived from an EMBL/GenBank/DDBJ whole genome shotgun (WGS) entry which is preliminary data.</text>
</comment>
<protein>
    <submittedName>
        <fullName evidence="2">Uncharacterized protein</fullName>
    </submittedName>
</protein>
<evidence type="ECO:0000313" key="1">
    <source>
        <dbReference type="EMBL" id="CAF1623312.1"/>
    </source>
</evidence>
<evidence type="ECO:0000313" key="2">
    <source>
        <dbReference type="EMBL" id="CAF1642576.1"/>
    </source>
</evidence>
<dbReference type="Proteomes" id="UP000681722">
    <property type="component" value="Unassembled WGS sequence"/>
</dbReference>
<dbReference type="EMBL" id="CAJOBC010116996">
    <property type="protein sequence ID" value="CAF4556412.1"/>
    <property type="molecule type" value="Genomic_DNA"/>
</dbReference>
<dbReference type="Proteomes" id="UP000682733">
    <property type="component" value="Unassembled WGS sequence"/>
</dbReference>
<evidence type="ECO:0000313" key="4">
    <source>
        <dbReference type="EMBL" id="CAF4556412.1"/>
    </source>
</evidence>
<accession>A0A816DVV0</accession>
<dbReference type="Proteomes" id="UP000663829">
    <property type="component" value="Unassembled WGS sequence"/>
</dbReference>
<proteinExistence type="predicted"/>
<sequence>MVTSTTSSEWNIDTNKLIVYYYHTACYYHKTVKFELTSFYHERVIDIGIDQMNCRCVLVLYSSLVNVYYNTENFEKVIVFFVKNPLKSF</sequence>
<name>A0A816DVV0_9BILA</name>
<dbReference type="EMBL" id="CAJOBA010081563">
    <property type="protein sequence ID" value="CAF4444115.1"/>
    <property type="molecule type" value="Genomic_DNA"/>
</dbReference>
<organism evidence="2 5">
    <name type="scientific">Didymodactylos carnosus</name>
    <dbReference type="NCBI Taxonomy" id="1234261"/>
    <lineage>
        <taxon>Eukaryota</taxon>
        <taxon>Metazoa</taxon>
        <taxon>Spiralia</taxon>
        <taxon>Gnathifera</taxon>
        <taxon>Rotifera</taxon>
        <taxon>Eurotatoria</taxon>
        <taxon>Bdelloidea</taxon>
        <taxon>Philodinida</taxon>
        <taxon>Philodinidae</taxon>
        <taxon>Didymodactylos</taxon>
    </lineage>
</organism>
<dbReference type="AlphaFoldDB" id="A0A816DVV0"/>
<evidence type="ECO:0000313" key="3">
    <source>
        <dbReference type="EMBL" id="CAF4444115.1"/>
    </source>
</evidence>
<gene>
    <name evidence="2" type="ORF">GPM918_LOCUS45027</name>
    <name evidence="1" type="ORF">OVA965_LOCUS43316</name>
    <name evidence="4" type="ORF">SRO942_LOCUS47198</name>
    <name evidence="3" type="ORF">TMI583_LOCUS45520</name>
</gene>
<reference evidence="2" key="1">
    <citation type="submission" date="2021-02" db="EMBL/GenBank/DDBJ databases">
        <authorList>
            <person name="Nowell W R."/>
        </authorList>
    </citation>
    <scope>NUCLEOTIDE SEQUENCE</scope>
</reference>
<keyword evidence="5" id="KW-1185">Reference proteome</keyword>